<evidence type="ECO:0000256" key="2">
    <source>
        <dbReference type="ARBA" id="ARBA00022884"/>
    </source>
</evidence>
<keyword evidence="1 3" id="KW-0963">Cytoplasm</keyword>
<dbReference type="AlphaFoldDB" id="A0A2A9EHT6"/>
<gene>
    <name evidence="3" type="primary">smpB</name>
    <name evidence="5" type="ORF">ATJ97_1123</name>
</gene>
<comment type="similarity">
    <text evidence="3">Belongs to the SmpB family.</text>
</comment>
<keyword evidence="2 3" id="KW-0694">RNA-binding</keyword>
<dbReference type="NCBIfam" id="TIGR00086">
    <property type="entry name" value="smpB"/>
    <property type="match status" value="1"/>
</dbReference>
<evidence type="ECO:0000256" key="1">
    <source>
        <dbReference type="ARBA" id="ARBA00022490"/>
    </source>
</evidence>
<sequence>MAGTKAPGAKKPTAAQRAKAEADAKKVVARNKKARHDYHIDETFEAGLSLTGTEVKALRMGRASLVDGWIEIDRYGEAWLHNVHIPEYAQGSWTNHGPRRKRKLLLHKEEIEKLAVKTREKGHTIVPLELYFTKGRAKVEIALARGKQEWDKRQTLREKQDEREAQRAMSLRLHR</sequence>
<name>A0A2A9EHT6_9MICO</name>
<dbReference type="EMBL" id="PDJI01000004">
    <property type="protein sequence ID" value="PFG38637.1"/>
    <property type="molecule type" value="Genomic_DNA"/>
</dbReference>
<comment type="function">
    <text evidence="3">Required for rescue of stalled ribosomes mediated by trans-translation. Binds to transfer-messenger RNA (tmRNA), required for stable association of tmRNA with ribosomes. tmRNA and SmpB together mimic tRNA shape, replacing the anticodon stem-loop with SmpB. tmRNA is encoded by the ssrA gene; the 2 termini fold to resemble tRNA(Ala) and it encodes a 'tag peptide', a short internal open reading frame. During trans-translation Ala-aminoacylated tmRNA acts like a tRNA, entering the A-site of stalled ribosomes, displacing the stalled mRNA. The ribosome then switches to translate the ORF on the tmRNA; the nascent peptide is terminated with the 'tag peptide' encoded by the tmRNA and targeted for degradation. The ribosome is freed to recommence translation, which seems to be the essential function of trans-translation.</text>
</comment>
<dbReference type="OrthoDB" id="9805462at2"/>
<dbReference type="InterPro" id="IPR020081">
    <property type="entry name" value="SsrA-bd_prot_CS"/>
</dbReference>
<proteinExistence type="inferred from homology"/>
<dbReference type="GO" id="GO:0070929">
    <property type="term" value="P:trans-translation"/>
    <property type="evidence" value="ECO:0007669"/>
    <property type="project" value="UniProtKB-UniRule"/>
</dbReference>
<dbReference type="HAMAP" id="MF_00023">
    <property type="entry name" value="SmpB"/>
    <property type="match status" value="1"/>
</dbReference>
<dbReference type="SUPFAM" id="SSF74982">
    <property type="entry name" value="Small protein B (SmpB)"/>
    <property type="match status" value="1"/>
</dbReference>
<feature type="compositionally biased region" description="Basic and acidic residues" evidence="4">
    <location>
        <begin position="154"/>
        <end position="166"/>
    </location>
</feature>
<evidence type="ECO:0000256" key="4">
    <source>
        <dbReference type="SAM" id="MobiDB-lite"/>
    </source>
</evidence>
<dbReference type="RefSeq" id="WP_098482869.1">
    <property type="nucleotide sequence ID" value="NZ_PDJI01000004.1"/>
</dbReference>
<feature type="compositionally biased region" description="Low complexity" evidence="4">
    <location>
        <begin position="1"/>
        <end position="17"/>
    </location>
</feature>
<dbReference type="CDD" id="cd09294">
    <property type="entry name" value="SmpB"/>
    <property type="match status" value="1"/>
</dbReference>
<dbReference type="GO" id="GO:0005829">
    <property type="term" value="C:cytosol"/>
    <property type="evidence" value="ECO:0007669"/>
    <property type="project" value="TreeGrafter"/>
</dbReference>
<dbReference type="PANTHER" id="PTHR30308">
    <property type="entry name" value="TMRNA-BINDING COMPONENT OF TRANS-TRANSLATION TAGGING COMPLEX"/>
    <property type="match status" value="1"/>
</dbReference>
<evidence type="ECO:0000256" key="3">
    <source>
        <dbReference type="HAMAP-Rule" id="MF_00023"/>
    </source>
</evidence>
<organism evidence="5 6">
    <name type="scientific">Georgenia soli</name>
    <dbReference type="NCBI Taxonomy" id="638953"/>
    <lineage>
        <taxon>Bacteria</taxon>
        <taxon>Bacillati</taxon>
        <taxon>Actinomycetota</taxon>
        <taxon>Actinomycetes</taxon>
        <taxon>Micrococcales</taxon>
        <taxon>Bogoriellaceae</taxon>
        <taxon>Georgenia</taxon>
    </lineage>
</organism>
<dbReference type="InterPro" id="IPR000037">
    <property type="entry name" value="SsrA-bd_prot"/>
</dbReference>
<dbReference type="Gene3D" id="2.40.280.10">
    <property type="match status" value="1"/>
</dbReference>
<dbReference type="NCBIfam" id="NF003843">
    <property type="entry name" value="PRK05422.1"/>
    <property type="match status" value="1"/>
</dbReference>
<accession>A0A2A9EHT6</accession>
<feature type="region of interest" description="Disordered" evidence="4">
    <location>
        <begin position="1"/>
        <end position="27"/>
    </location>
</feature>
<comment type="caution">
    <text evidence="5">The sequence shown here is derived from an EMBL/GenBank/DDBJ whole genome shotgun (WGS) entry which is preliminary data.</text>
</comment>
<dbReference type="PANTHER" id="PTHR30308:SF2">
    <property type="entry name" value="SSRA-BINDING PROTEIN"/>
    <property type="match status" value="1"/>
</dbReference>
<evidence type="ECO:0000313" key="6">
    <source>
        <dbReference type="Proteomes" id="UP000222106"/>
    </source>
</evidence>
<dbReference type="InterPro" id="IPR023620">
    <property type="entry name" value="SmpB"/>
</dbReference>
<dbReference type="PROSITE" id="PS01317">
    <property type="entry name" value="SSRP"/>
    <property type="match status" value="1"/>
</dbReference>
<dbReference type="GO" id="GO:0070930">
    <property type="term" value="P:trans-translation-dependent protein tagging"/>
    <property type="evidence" value="ECO:0007669"/>
    <property type="project" value="TreeGrafter"/>
</dbReference>
<dbReference type="Proteomes" id="UP000222106">
    <property type="component" value="Unassembled WGS sequence"/>
</dbReference>
<comment type="subcellular location">
    <subcellularLocation>
        <location evidence="3">Cytoplasm</location>
    </subcellularLocation>
    <text evidence="3">The tmRNA-SmpB complex associates with stalled 70S ribosomes.</text>
</comment>
<keyword evidence="6" id="KW-1185">Reference proteome</keyword>
<dbReference type="Pfam" id="PF01668">
    <property type="entry name" value="SmpB"/>
    <property type="match status" value="1"/>
</dbReference>
<protein>
    <recommendedName>
        <fullName evidence="3">SsrA-binding protein</fullName>
    </recommendedName>
    <alternativeName>
        <fullName evidence="3">Small protein B</fullName>
    </alternativeName>
</protein>
<evidence type="ECO:0000313" key="5">
    <source>
        <dbReference type="EMBL" id="PFG38637.1"/>
    </source>
</evidence>
<dbReference type="GO" id="GO:0003723">
    <property type="term" value="F:RNA binding"/>
    <property type="evidence" value="ECO:0007669"/>
    <property type="project" value="UniProtKB-UniRule"/>
</dbReference>
<reference evidence="5 6" key="1">
    <citation type="submission" date="2017-10" db="EMBL/GenBank/DDBJ databases">
        <title>Sequencing the genomes of 1000 actinobacteria strains.</title>
        <authorList>
            <person name="Klenk H.-P."/>
        </authorList>
    </citation>
    <scope>NUCLEOTIDE SEQUENCE [LARGE SCALE GENOMIC DNA]</scope>
    <source>
        <strain evidence="5 6">DSM 21838</strain>
    </source>
</reference>
<feature type="region of interest" description="Disordered" evidence="4">
    <location>
        <begin position="154"/>
        <end position="175"/>
    </location>
</feature>